<dbReference type="AlphaFoldDB" id="B9LX24"/>
<dbReference type="Proteomes" id="UP000000740">
    <property type="component" value="Plasmid pHLAC01"/>
</dbReference>
<dbReference type="Gene3D" id="3.40.50.1390">
    <property type="entry name" value="Resolvase, N-terminal catalytic domain"/>
    <property type="match status" value="1"/>
</dbReference>
<accession>B9LX24</accession>
<dbReference type="InterPro" id="IPR036162">
    <property type="entry name" value="Resolvase-like_N_sf"/>
</dbReference>
<dbReference type="GeneID" id="7402408"/>
<sequence>MTDVVRVIRQSQGTEDSISLQQQREKTRALAENLDADLIDTVDLNNHSGFSLFRKDPGDERLDSHPEVQKMIEGLRAGQWDYLIAHDDTRIARDEFYSVIQYAALQGDCEFQFVSDVPDDRLTFRIQRIVETETKAKEIQKSKAAVEHRREQGYHHGSPPFGLRFDANGEYLVKDMDEWPTVERVFTLREEGLSYRDISDKVKVISKSGVGKIVRKNREMYLKRMDSDHPAVSTAE</sequence>
<dbReference type="InterPro" id="IPR050639">
    <property type="entry name" value="SSR_resolvase"/>
</dbReference>
<dbReference type="GO" id="GO:0000150">
    <property type="term" value="F:DNA strand exchange activity"/>
    <property type="evidence" value="ECO:0007669"/>
    <property type="project" value="InterPro"/>
</dbReference>
<reference evidence="2" key="2">
    <citation type="journal article" date="2013" name="PLoS ONE">
        <title>Amino acid substitutions in cold-adapted proteins from Halorubrum lacusprofundi, an extremely halophilic microbe from antarctica.</title>
        <authorList>
            <person name="Dassarma S."/>
            <person name="Capes M.D."/>
            <person name="Karan R."/>
            <person name="Dassarma P."/>
        </authorList>
    </citation>
    <scope>NUCLEOTIDE SEQUENCE</scope>
    <source>
        <strain evidence="2">ATCC 49239</strain>
        <plasmid evidence="2 4">pHLAC01</plasmid>
    </source>
</reference>
<dbReference type="InterPro" id="IPR006119">
    <property type="entry name" value="Resolv_N"/>
</dbReference>
<dbReference type="SMART" id="SM00857">
    <property type="entry name" value="Resolvase"/>
    <property type="match status" value="1"/>
</dbReference>
<organism evidence="2 4">
    <name type="scientific">Halorubrum lacusprofundi (strain ATCC 49239 / DSM 5036 / JCM 8891 / ACAM 34)</name>
    <dbReference type="NCBI Taxonomy" id="416348"/>
    <lineage>
        <taxon>Archaea</taxon>
        <taxon>Methanobacteriati</taxon>
        <taxon>Methanobacteriota</taxon>
        <taxon>Stenosarchaea group</taxon>
        <taxon>Halobacteria</taxon>
        <taxon>Halobacteriales</taxon>
        <taxon>Haloferacaceae</taxon>
        <taxon>Halorubrum</taxon>
    </lineage>
</organism>
<proteinExistence type="predicted"/>
<evidence type="ECO:0000313" key="3">
    <source>
        <dbReference type="EMBL" id="ACM59072.1"/>
    </source>
</evidence>
<dbReference type="EMBL" id="CP001367">
    <property type="protein sequence ID" value="ACM59072.1"/>
    <property type="molecule type" value="Genomic_DNA"/>
</dbReference>
<dbReference type="Pfam" id="PF00239">
    <property type="entry name" value="Resolvase"/>
    <property type="match status" value="1"/>
</dbReference>
<reference evidence="2" key="6">
    <citation type="journal article" date="2020" name="Extremophiles">
        <title>Extremophilic models for astrobiology: haloarchaeal survival strategies and pigments for remote sensing.</title>
        <authorList>
            <person name="DasSarma S."/>
            <person name="DasSarma P."/>
            <person name="Laye V.J."/>
            <person name="Schwieterman E.W."/>
        </authorList>
    </citation>
    <scope>NUCLEOTIDE SEQUENCE</scope>
    <source>
        <strain evidence="2">ATCC 49239</strain>
        <plasmid evidence="2 4">pHLAC01</plasmid>
    </source>
</reference>
<evidence type="ECO:0000259" key="1">
    <source>
        <dbReference type="SMART" id="SM00857"/>
    </source>
</evidence>
<geneLocation type="plasmid" evidence="2 4">
    <name>pHLAC01</name>
</geneLocation>
<reference evidence="2" key="1">
    <citation type="journal article" date="2013" name="BMC Biotechnol.">
        <title>Cloning, overexpression, purification, and characterization of a polyextremophilic beta-galactosidase from the Antarctic haloarchaeon Halorubrum lacusprofundi.</title>
        <authorList>
            <person name="Karan R."/>
            <person name="Capes M.D."/>
            <person name="DasSarma P."/>
            <person name="DasSarma S."/>
        </authorList>
    </citation>
    <scope>NUCLEOTIDE SEQUENCE</scope>
    <source>
        <strain evidence="2">ATCC 49239</strain>
        <plasmid evidence="2 4">pHLAC01</plasmid>
    </source>
</reference>
<dbReference type="eggNOG" id="arCOG03162">
    <property type="taxonomic scope" value="Archaea"/>
</dbReference>
<dbReference type="GO" id="GO:0003677">
    <property type="term" value="F:DNA binding"/>
    <property type="evidence" value="ECO:0007669"/>
    <property type="project" value="InterPro"/>
</dbReference>
<keyword evidence="2" id="KW-0614">Plasmid</keyword>
<dbReference type="KEGG" id="hla:Hlac_3565"/>
<gene>
    <name evidence="2" type="ordered locus">Hlac_3506</name>
    <name evidence="3" type="ordered locus">Hlac_3565</name>
</gene>
<reference evidence="2" key="5">
    <citation type="journal article" date="2018" name="Astrobiology">
        <title>An Antarctic Extreme Halophile and Its Polyextremophilic Enzyme: Effects of Perchlorate Salts.</title>
        <authorList>
            <person name="Laye V.J."/>
            <person name="DasSarma S."/>
        </authorList>
    </citation>
    <scope>NUCLEOTIDE SEQUENCE</scope>
    <source>
        <strain evidence="2">ATCC 49239</strain>
        <plasmid evidence="2 4">pHLAC01</plasmid>
    </source>
</reference>
<evidence type="ECO:0000313" key="2">
    <source>
        <dbReference type="EMBL" id="ACM59015.1"/>
    </source>
</evidence>
<dbReference type="RefSeq" id="WP_012660216.1">
    <property type="nucleotide sequence ID" value="NC_012030.1"/>
</dbReference>
<reference evidence="2" key="4">
    <citation type="journal article" date="2017" name="Proc. Natl. Acad. Sci. U.S.A.">
        <title>Key amino acid residues conferring enhanced enzyme activity at cold temperatures in an Antarctic polyextremophilic beta-galactosidase.</title>
        <authorList>
            <person name="Laye V.J."/>
            <person name="Karan R."/>
            <person name="Kim J.M."/>
            <person name="Pecher W.T."/>
            <person name="DasSarma P."/>
            <person name="DasSarma S."/>
        </authorList>
    </citation>
    <scope>NUCLEOTIDE SEQUENCE</scope>
    <source>
        <strain evidence="2">ATCC 49239</strain>
        <plasmid evidence="2 4">pHLAC01</plasmid>
    </source>
</reference>
<dbReference type="HOGENOM" id="CLU_1173351_0_0_2"/>
<dbReference type="KEGG" id="hla:Hlac_3506"/>
<evidence type="ECO:0000313" key="4">
    <source>
        <dbReference type="Proteomes" id="UP000000740"/>
    </source>
</evidence>
<protein>
    <submittedName>
        <fullName evidence="2">Resolvase domain protein</fullName>
    </submittedName>
</protein>
<dbReference type="EMBL" id="CP001367">
    <property type="protein sequence ID" value="ACM59015.1"/>
    <property type="molecule type" value="Genomic_DNA"/>
</dbReference>
<reference evidence="2 4" key="3">
    <citation type="journal article" date="2016" name="Stand. Genomic Sci.">
        <title>Complete genome sequence of the Antarctic Halorubrum lacusprofundi type strain ACAM 34.</title>
        <authorList>
            <person name="Anderson I.J."/>
            <person name="DasSarma P."/>
            <person name="Lucas S."/>
            <person name="Copeland A."/>
            <person name="Lapidus A."/>
            <person name="Del Rio T.G."/>
            <person name="Tice H."/>
            <person name="Dalin E."/>
            <person name="Bruce D.C."/>
            <person name="Goodwin L."/>
            <person name="Pitluck S."/>
            <person name="Sims D."/>
            <person name="Brettin T.S."/>
            <person name="Detter J.C."/>
            <person name="Han C.S."/>
            <person name="Larimer F."/>
            <person name="Hauser L."/>
            <person name="Land M."/>
            <person name="Ivanova N."/>
            <person name="Richardson P."/>
            <person name="Cavicchioli R."/>
            <person name="DasSarma S."/>
            <person name="Woese C.R."/>
            <person name="Kyrpides N.C."/>
        </authorList>
    </citation>
    <scope>NUCLEOTIDE SEQUENCE [LARGE SCALE GENOMIC DNA]</scope>
    <source>
        <strain evidence="2">ATCC 49239</strain>
        <strain evidence="4">ATCC 49239 / DSM 5036 / JCM 8891 / ACAM 34</strain>
        <plasmid evidence="2 4">pHLAC01</plasmid>
    </source>
</reference>
<name>B9LX24_HALLT</name>
<feature type="domain" description="Resolvase/invertase-type recombinase catalytic" evidence="1">
    <location>
        <begin position="4"/>
        <end position="155"/>
    </location>
</feature>
<dbReference type="PANTHER" id="PTHR30461:SF23">
    <property type="entry name" value="DNA RECOMBINASE-RELATED"/>
    <property type="match status" value="1"/>
</dbReference>
<dbReference type="SUPFAM" id="SSF53041">
    <property type="entry name" value="Resolvase-like"/>
    <property type="match status" value="1"/>
</dbReference>
<keyword evidence="4" id="KW-1185">Reference proteome</keyword>
<dbReference type="PANTHER" id="PTHR30461">
    <property type="entry name" value="DNA-INVERTASE FROM LAMBDOID PROPHAGE"/>
    <property type="match status" value="1"/>
</dbReference>